<dbReference type="AlphaFoldDB" id="A0A412GK41"/>
<evidence type="ECO:0000313" key="3">
    <source>
        <dbReference type="Proteomes" id="UP001156218"/>
    </source>
</evidence>
<protein>
    <recommendedName>
        <fullName evidence="4">Surface protein</fullName>
    </recommendedName>
</protein>
<evidence type="ECO:0000313" key="2">
    <source>
        <dbReference type="EMBL" id="UYU65040.1"/>
    </source>
</evidence>
<evidence type="ECO:0008006" key="4">
    <source>
        <dbReference type="Google" id="ProtNLM"/>
    </source>
</evidence>
<proteinExistence type="predicted"/>
<reference evidence="2 3" key="1">
    <citation type="submission" date="2021-06" db="EMBL/GenBank/DDBJ databases">
        <title>Interrogation of the integrated mobile genetic elements in gut-associated Bacteroides with a consensus prediction approach.</title>
        <authorList>
            <person name="Campbell D.E."/>
            <person name="Leigh J.R."/>
            <person name="Kim T."/>
            <person name="England W."/>
            <person name="Whitaker R.J."/>
            <person name="Degnan P.H."/>
        </authorList>
    </citation>
    <scope>NUCLEOTIDE SEQUENCE [LARGE SCALE GENOMIC DNA]</scope>
    <source>
        <strain evidence="2 3">WAL8669</strain>
    </source>
</reference>
<organism evidence="2 3">
    <name type="scientific">Bacteroides thetaiotaomicron</name>
    <dbReference type="NCBI Taxonomy" id="818"/>
    <lineage>
        <taxon>Bacteria</taxon>
        <taxon>Pseudomonadati</taxon>
        <taxon>Bacteroidota</taxon>
        <taxon>Bacteroidia</taxon>
        <taxon>Bacteroidales</taxon>
        <taxon>Bacteroidaceae</taxon>
        <taxon>Bacteroides</taxon>
    </lineage>
</organism>
<feature type="coiled-coil region" evidence="1">
    <location>
        <begin position="25"/>
        <end position="52"/>
    </location>
</feature>
<evidence type="ECO:0000256" key="1">
    <source>
        <dbReference type="SAM" id="Coils"/>
    </source>
</evidence>
<keyword evidence="1" id="KW-0175">Coiled coil</keyword>
<accession>A0A412GK41</accession>
<name>A0A412GK41_BACT4</name>
<gene>
    <name evidence="2" type="ORF">KQP68_15790</name>
</gene>
<sequence length="1017" mass="110584">MNKKFLNAVLFGALLASSTGTFTSCKDYDDDINGLSERVDAVEKTLADLNTKFGALAYVKSVSFANGVLTVTDQSGTPTTYTIPDNDTNTTYTLDVTSSREGNVTTVTVTLTGSDNSKIVKTFTITDNDTVTQDTKLDPTKFWMDSEGVMWYGTKDDKENSIKTGVAVPKQPQHDKTTVSVVQYKDETGVVVGWEILVDNQPLSTKLLIQDVLPITSFEYIPTKILAGWGERVIVFEENSYKQKTIVANEVKTSATATLYMSNVAAPQYRVNPSSATLAQLTEEGKAQILKQTVEQVTRTPGVFIDWKKTTIENGIMTVSLEADPALFEDEADKLDMIALQFETTAKNKVTTEYVGVINKDAEIDVVLTDKAVTATNPGDDANHFAITKADAEAQVAKIDDKNMPMTGNAALVQNVTYSEAIAGINLTELVSACNVKDAAGHKFFDYTKYPDLTLSFEAVAYKVNETPQERYMSLDGVTFKAVNYGNVNESCIGKAPMVLAKLTDSHNGNAIVAAAYIKLLIVGDAAAKPEPDITITENATIGIDCNNSAYTWSTNDEFMSTQVYTFSTNEKLTALSKEQFHTLYGYAAAPVVGFDNVGTWNVTEILTAGDNKANRGAKFELTTAPLEAKTYVAYAVYEKTTDADVIVSIANGGMYPKYVAIKHVVKVDPINFTATAKEKAPNAWNGNTASIYCQTPGTTNTTQIIGDLNELFVGGKVQFDYSSSFDAGKFPSFVADNMEYTFVFSEKNLKATRGLVTGVDGTQYQLALNADKTELHAVGKDLTGTAVASAITADNLVASLSDANNNDVTFANTAVAKNLLNKEARGADSFYAVMDIVYENGCDMTVPVTNGEFNLAFIRPVNVSSDASKFFTDGLNEGDPANTLKLGELVTFTDWRKDSPLNSFAANLDYYRYYGVTKIECKGNIADVVETDWTGTRKTLKEAFGAELASQIITITSKNVTYTTAEVTAVPDFGTASYIKSSRVEIKDYKLYIPLTITYTWGTIEETIEVQVKATK</sequence>
<dbReference type="RefSeq" id="WP_055229331.1">
    <property type="nucleotide sequence ID" value="NZ_CP083680.1"/>
</dbReference>
<dbReference type="EMBL" id="CP083680">
    <property type="protein sequence ID" value="UYU65040.1"/>
    <property type="molecule type" value="Genomic_DNA"/>
</dbReference>
<dbReference type="PROSITE" id="PS51257">
    <property type="entry name" value="PROKAR_LIPOPROTEIN"/>
    <property type="match status" value="1"/>
</dbReference>
<dbReference type="Proteomes" id="UP001156218">
    <property type="component" value="Chromosome"/>
</dbReference>